<comment type="caution">
    <text evidence="2">The sequence shown here is derived from an EMBL/GenBank/DDBJ whole genome shotgun (WGS) entry which is preliminary data.</text>
</comment>
<evidence type="ECO:0000256" key="1">
    <source>
        <dbReference type="SAM" id="MobiDB-lite"/>
    </source>
</evidence>
<name>A0ABQ9ZWA0_9CRUS</name>
<dbReference type="Proteomes" id="UP001234178">
    <property type="component" value="Unassembled WGS sequence"/>
</dbReference>
<reference evidence="2 3" key="1">
    <citation type="journal article" date="2023" name="Nucleic Acids Res.">
        <title>The hologenome of Daphnia magna reveals possible DNA methylation and microbiome-mediated evolution of the host genome.</title>
        <authorList>
            <person name="Chaturvedi A."/>
            <person name="Li X."/>
            <person name="Dhandapani V."/>
            <person name="Marshall H."/>
            <person name="Kissane S."/>
            <person name="Cuenca-Cambronero M."/>
            <person name="Asole G."/>
            <person name="Calvet F."/>
            <person name="Ruiz-Romero M."/>
            <person name="Marangio P."/>
            <person name="Guigo R."/>
            <person name="Rago D."/>
            <person name="Mirbahai L."/>
            <person name="Eastwood N."/>
            <person name="Colbourne J.K."/>
            <person name="Zhou J."/>
            <person name="Mallon E."/>
            <person name="Orsini L."/>
        </authorList>
    </citation>
    <scope>NUCLEOTIDE SEQUENCE [LARGE SCALE GENOMIC DNA]</scope>
    <source>
        <strain evidence="2">LRV0_1</strain>
    </source>
</reference>
<sequence length="96" mass="10563">MAIHLNLGMRYPTPTPSPSPVPHEFPNVSAPIIPISAPKRYQHPTSSTQAIECDDPTLGVVSLNAMFIGKVAPKKEQFMSVWAKIKKSHEKVNQTT</sequence>
<evidence type="ECO:0000313" key="2">
    <source>
        <dbReference type="EMBL" id="KAK4017174.1"/>
    </source>
</evidence>
<feature type="compositionally biased region" description="Pro residues" evidence="1">
    <location>
        <begin position="13"/>
        <end position="23"/>
    </location>
</feature>
<keyword evidence="3" id="KW-1185">Reference proteome</keyword>
<evidence type="ECO:0000313" key="3">
    <source>
        <dbReference type="Proteomes" id="UP001234178"/>
    </source>
</evidence>
<feature type="region of interest" description="Disordered" evidence="1">
    <location>
        <begin position="1"/>
        <end position="27"/>
    </location>
</feature>
<dbReference type="EMBL" id="JAOYFB010000005">
    <property type="protein sequence ID" value="KAK4017174.1"/>
    <property type="molecule type" value="Genomic_DNA"/>
</dbReference>
<proteinExistence type="predicted"/>
<organism evidence="2 3">
    <name type="scientific">Daphnia magna</name>
    <dbReference type="NCBI Taxonomy" id="35525"/>
    <lineage>
        <taxon>Eukaryota</taxon>
        <taxon>Metazoa</taxon>
        <taxon>Ecdysozoa</taxon>
        <taxon>Arthropoda</taxon>
        <taxon>Crustacea</taxon>
        <taxon>Branchiopoda</taxon>
        <taxon>Diplostraca</taxon>
        <taxon>Cladocera</taxon>
        <taxon>Anomopoda</taxon>
        <taxon>Daphniidae</taxon>
        <taxon>Daphnia</taxon>
    </lineage>
</organism>
<gene>
    <name evidence="2" type="ORF">OUZ56_032125</name>
</gene>
<accession>A0ABQ9ZWA0</accession>
<protein>
    <submittedName>
        <fullName evidence="2">Uncharacterized protein</fullName>
    </submittedName>
</protein>